<keyword evidence="10 12" id="KW-0739">Sodium transport</keyword>
<dbReference type="PANTHER" id="PTHR11690:SF253">
    <property type="entry name" value="PICKPOCKET 18-RELATED"/>
    <property type="match status" value="1"/>
</dbReference>
<reference evidence="15" key="1">
    <citation type="submission" date="2020-05" db="UniProtKB">
        <authorList>
            <consortium name="EnsemblMetazoa"/>
        </authorList>
    </citation>
    <scope>IDENTIFICATION</scope>
    <source>
        <strain evidence="15">MAF</strain>
    </source>
</reference>
<evidence type="ECO:0000256" key="7">
    <source>
        <dbReference type="ARBA" id="ARBA00023053"/>
    </source>
</evidence>
<dbReference type="STRING" id="30066.A0A182VFF7"/>
<evidence type="ECO:0000256" key="11">
    <source>
        <dbReference type="ARBA" id="ARBA00023303"/>
    </source>
</evidence>
<feature type="compositionally biased region" description="Basic residues" evidence="13">
    <location>
        <begin position="1"/>
        <end position="12"/>
    </location>
</feature>
<evidence type="ECO:0000313" key="16">
    <source>
        <dbReference type="Proteomes" id="UP000075903"/>
    </source>
</evidence>
<evidence type="ECO:0000313" key="15">
    <source>
        <dbReference type="EnsemblMetazoa" id="AMEM014084-PA"/>
    </source>
</evidence>
<keyword evidence="3 12" id="KW-0813">Transport</keyword>
<dbReference type="InterPro" id="IPR001873">
    <property type="entry name" value="ENaC"/>
</dbReference>
<dbReference type="Proteomes" id="UP000075903">
    <property type="component" value="Unassembled WGS sequence"/>
</dbReference>
<evidence type="ECO:0000256" key="2">
    <source>
        <dbReference type="ARBA" id="ARBA00007193"/>
    </source>
</evidence>
<evidence type="ECO:0000256" key="6">
    <source>
        <dbReference type="ARBA" id="ARBA00022989"/>
    </source>
</evidence>
<comment type="subcellular location">
    <subcellularLocation>
        <location evidence="1">Membrane</location>
        <topology evidence="1">Multi-pass membrane protein</topology>
    </subcellularLocation>
</comment>
<dbReference type="GO" id="GO:0015280">
    <property type="term" value="F:ligand-gated sodium channel activity"/>
    <property type="evidence" value="ECO:0007669"/>
    <property type="project" value="TreeGrafter"/>
</dbReference>
<evidence type="ECO:0000256" key="8">
    <source>
        <dbReference type="ARBA" id="ARBA00023065"/>
    </source>
</evidence>
<protein>
    <recommendedName>
        <fullName evidence="17">Pickpocket</fullName>
    </recommendedName>
</protein>
<proteinExistence type="inferred from homology"/>
<evidence type="ECO:0000256" key="14">
    <source>
        <dbReference type="SAM" id="Phobius"/>
    </source>
</evidence>
<dbReference type="PANTHER" id="PTHR11690">
    <property type="entry name" value="AMILORIDE-SENSITIVE SODIUM CHANNEL-RELATED"/>
    <property type="match status" value="1"/>
</dbReference>
<dbReference type="Gene3D" id="1.10.287.820">
    <property type="entry name" value="Acid-sensing ion channel domain"/>
    <property type="match status" value="1"/>
</dbReference>
<keyword evidence="5 12" id="KW-0812">Transmembrane</keyword>
<feature type="transmembrane region" description="Helical" evidence="14">
    <location>
        <begin position="576"/>
        <end position="599"/>
    </location>
</feature>
<comment type="similarity">
    <text evidence="2 12">Belongs to the amiloride-sensitive sodium channel (TC 1.A.6) family.</text>
</comment>
<evidence type="ECO:0000256" key="10">
    <source>
        <dbReference type="ARBA" id="ARBA00023201"/>
    </source>
</evidence>
<dbReference type="Gene3D" id="1.10.287.770">
    <property type="entry name" value="YojJ-like"/>
    <property type="match status" value="1"/>
</dbReference>
<dbReference type="GO" id="GO:0005886">
    <property type="term" value="C:plasma membrane"/>
    <property type="evidence" value="ECO:0007669"/>
    <property type="project" value="TreeGrafter"/>
</dbReference>
<feature type="transmembrane region" description="Helical" evidence="14">
    <location>
        <begin position="71"/>
        <end position="93"/>
    </location>
</feature>
<keyword evidence="9 14" id="KW-0472">Membrane</keyword>
<evidence type="ECO:0000256" key="4">
    <source>
        <dbReference type="ARBA" id="ARBA00022461"/>
    </source>
</evidence>
<keyword evidence="8 12" id="KW-0406">Ion transport</keyword>
<keyword evidence="16" id="KW-1185">Reference proteome</keyword>
<evidence type="ECO:0008006" key="17">
    <source>
        <dbReference type="Google" id="ProtNLM"/>
    </source>
</evidence>
<dbReference type="VEuPathDB" id="VectorBase:AMEM014084"/>
<evidence type="ECO:0000256" key="12">
    <source>
        <dbReference type="RuleBase" id="RU000679"/>
    </source>
</evidence>
<dbReference type="PRINTS" id="PR01078">
    <property type="entry name" value="AMINACHANNEL"/>
</dbReference>
<keyword evidence="11 12" id="KW-0407">Ion channel</keyword>
<dbReference type="VEuPathDB" id="VectorBase:AMEM21_011041"/>
<organism evidence="15 16">
    <name type="scientific">Anopheles merus</name>
    <name type="common">Mosquito</name>
    <dbReference type="NCBI Taxonomy" id="30066"/>
    <lineage>
        <taxon>Eukaryota</taxon>
        <taxon>Metazoa</taxon>
        <taxon>Ecdysozoa</taxon>
        <taxon>Arthropoda</taxon>
        <taxon>Hexapoda</taxon>
        <taxon>Insecta</taxon>
        <taxon>Pterygota</taxon>
        <taxon>Neoptera</taxon>
        <taxon>Endopterygota</taxon>
        <taxon>Diptera</taxon>
        <taxon>Nematocera</taxon>
        <taxon>Culicoidea</taxon>
        <taxon>Culicidae</taxon>
        <taxon>Anophelinae</taxon>
        <taxon>Anopheles</taxon>
    </lineage>
</organism>
<keyword evidence="7" id="KW-0915">Sodium</keyword>
<accession>A0A182VFF7</accession>
<dbReference type="Gene3D" id="2.60.470.10">
    <property type="entry name" value="Acid-sensing ion channels like domains"/>
    <property type="match status" value="1"/>
</dbReference>
<evidence type="ECO:0000256" key="1">
    <source>
        <dbReference type="ARBA" id="ARBA00004141"/>
    </source>
</evidence>
<sequence>MIKANAQKRRKLSTISSGTVGTPHKDGPPPTRGRLRERYRFKEELLQLLNSITAHCYRQLAQKDRSLSERLFWLLMLILEAATLIAIIISAWGKFTANPLITTLHDTIYPIVLVPFPAISLCNNNRISRAAAVRYAGQLAGRDAERRNASYFLEQIALLGKLYDFDYENLHQMTRLQEFLDLNDVSNSTGMYNALETLEKLSPRCEDMLLRCFWKSIELPCMLRNDMIEVRRTQYGFCCTFNFIGHTEDNEIHPPSYFLDVTGPEMGLVLLLNGSSNDYFYNLFNNIGFNLQIFNPHEVPDSTAGGVNEQFVHLGTETFIRVDAITINSEPDVLRYSRQKVSYRTMHHRTTPPAERLQRECISGALSGTFVASYHLPGPATTTKNAQAPQNVLNQLMWALCGWTGARERRKRQCVFRNELLKYGANYGRSNCVAACRLRSVMALCECVPFYMPTAGATASSKSITTCNLQHIACLSKYKIKWSTVITDIVQIPGLEKEMEESLYCPECLPSCSASKYQITASNLPLVRSRRDGFSVTAGIDNVADVAVVRIFFGQPETWMYKQNVAYYWFEIFSNFGGMFGIMAGMSLITLMEVVYFVGRQLVLVFATRSWSAGALRSRKPNLELLQ</sequence>
<dbReference type="Pfam" id="PF00858">
    <property type="entry name" value="ASC"/>
    <property type="match status" value="1"/>
</dbReference>
<keyword evidence="6 14" id="KW-1133">Transmembrane helix</keyword>
<feature type="region of interest" description="Disordered" evidence="13">
    <location>
        <begin position="1"/>
        <end position="34"/>
    </location>
</feature>
<dbReference type="EnsemblMetazoa" id="AMEM014084-RA">
    <property type="protein sequence ID" value="AMEM014084-PA"/>
    <property type="gene ID" value="AMEM014084"/>
</dbReference>
<evidence type="ECO:0000256" key="13">
    <source>
        <dbReference type="SAM" id="MobiDB-lite"/>
    </source>
</evidence>
<evidence type="ECO:0000256" key="9">
    <source>
        <dbReference type="ARBA" id="ARBA00023136"/>
    </source>
</evidence>
<evidence type="ECO:0000256" key="5">
    <source>
        <dbReference type="ARBA" id="ARBA00022692"/>
    </source>
</evidence>
<keyword evidence="4 12" id="KW-0894">Sodium channel</keyword>
<evidence type="ECO:0000256" key="3">
    <source>
        <dbReference type="ARBA" id="ARBA00022448"/>
    </source>
</evidence>
<name>A0A182VFF7_ANOME</name>
<dbReference type="AlphaFoldDB" id="A0A182VFF7"/>